<comment type="caution">
    <text evidence="1">The sequence shown here is derived from an EMBL/GenBank/DDBJ whole genome shotgun (WGS) entry which is preliminary data.</text>
</comment>
<reference evidence="1 2" key="1">
    <citation type="submission" date="2009-04" db="EMBL/GenBank/DDBJ databases">
        <authorList>
            <person name="Sebastian Y."/>
            <person name="Madupu R."/>
            <person name="Durkin A.S."/>
            <person name="Torralba M."/>
            <person name="Methe B."/>
            <person name="Sutton G.G."/>
            <person name="Strausberg R.L."/>
            <person name="Nelson K.E."/>
        </authorList>
    </citation>
    <scope>NUCLEOTIDE SEQUENCE [LARGE SCALE GENOMIC DNA]</scope>
    <source>
        <strain evidence="2">ATCC 35406 / BCRC 14492 / JCM 8526 / NCTC 13058 / HG 370</strain>
    </source>
</reference>
<dbReference type="EMBL" id="ACNN01000011">
    <property type="protein sequence ID" value="EEN83348.1"/>
    <property type="molecule type" value="Genomic_DNA"/>
</dbReference>
<evidence type="ECO:0000313" key="2">
    <source>
        <dbReference type="Proteomes" id="UP000004295"/>
    </source>
</evidence>
<proteinExistence type="predicted"/>
<keyword evidence="2" id="KW-1185">Reference proteome</keyword>
<gene>
    <name evidence="1" type="ORF">POREN0001_1445</name>
</gene>
<name>C3J910_POREA</name>
<organism evidence="1 2">
    <name type="scientific">Porphyromonas endodontalis (strain ATCC 35406 / DSM 24491 / JCM 8526 / CCUG 16442 / BCRC 14492 / NCTC 13058 / HG 370)</name>
    <name type="common">Bacteroides endodontalis</name>
    <dbReference type="NCBI Taxonomy" id="553175"/>
    <lineage>
        <taxon>Bacteria</taxon>
        <taxon>Pseudomonadati</taxon>
        <taxon>Bacteroidota</taxon>
        <taxon>Bacteroidia</taxon>
        <taxon>Bacteroidales</taxon>
        <taxon>Porphyromonadaceae</taxon>
        <taxon>Porphyromonas</taxon>
    </lineage>
</organism>
<evidence type="ECO:0000313" key="1">
    <source>
        <dbReference type="EMBL" id="EEN83348.1"/>
    </source>
</evidence>
<sequence length="39" mass="4712">MPLCALQRYENMTLKERLQTISFEEIAMFPFDMILDDKE</sequence>
<dbReference type="Proteomes" id="UP000004295">
    <property type="component" value="Unassembled WGS sequence"/>
</dbReference>
<accession>C3J910</accession>
<protein>
    <submittedName>
        <fullName evidence="1">Uncharacterized protein</fullName>
    </submittedName>
</protein>
<dbReference type="AlphaFoldDB" id="C3J910"/>